<dbReference type="PANTHER" id="PTHR43724">
    <property type="entry name" value="PYRUVATE SYNTHASE SUBUNIT PORD"/>
    <property type="match status" value="1"/>
</dbReference>
<keyword evidence="8" id="KW-0560">Oxidoreductase</keyword>
<dbReference type="NCBIfam" id="TIGR02179">
    <property type="entry name" value="PorD_KorD"/>
    <property type="match status" value="1"/>
</dbReference>
<keyword evidence="8" id="KW-0670">Pyruvate</keyword>
<evidence type="ECO:0000256" key="2">
    <source>
        <dbReference type="ARBA" id="ARBA00022485"/>
    </source>
</evidence>
<organism evidence="8 9">
    <name type="scientific">Thermosulfurimonas dismutans</name>
    <dbReference type="NCBI Taxonomy" id="999894"/>
    <lineage>
        <taxon>Bacteria</taxon>
        <taxon>Pseudomonadati</taxon>
        <taxon>Thermodesulfobacteriota</taxon>
        <taxon>Thermodesulfobacteria</taxon>
        <taxon>Thermodesulfobacteriales</taxon>
        <taxon>Thermodesulfobacteriaceae</taxon>
        <taxon>Thermosulfurimonas</taxon>
    </lineage>
</organism>
<evidence type="ECO:0000313" key="8">
    <source>
        <dbReference type="EMBL" id="OAQ21631.1"/>
    </source>
</evidence>
<dbReference type="PATRIC" id="fig|999894.6.peg.150"/>
<comment type="caution">
    <text evidence="8">The sequence shown here is derived from an EMBL/GenBank/DDBJ whole genome shotgun (WGS) entry which is preliminary data.</text>
</comment>
<keyword evidence="4" id="KW-0677">Repeat</keyword>
<accession>A0A179D765</accession>
<gene>
    <name evidence="8" type="ORF">TDIS_0149</name>
</gene>
<dbReference type="EMBL" id="LWLG01000001">
    <property type="protein sequence ID" value="OAQ21631.1"/>
    <property type="molecule type" value="Genomic_DNA"/>
</dbReference>
<dbReference type="GO" id="GO:0051539">
    <property type="term" value="F:4 iron, 4 sulfur cluster binding"/>
    <property type="evidence" value="ECO:0007669"/>
    <property type="project" value="UniProtKB-KW"/>
</dbReference>
<protein>
    <submittedName>
        <fullName evidence="8">Pyruvate:ferredoxin oxidoreductase, delta subunit</fullName>
        <ecNumber evidence="8">1.2.7.1</ecNumber>
    </submittedName>
</protein>
<evidence type="ECO:0000256" key="4">
    <source>
        <dbReference type="ARBA" id="ARBA00022737"/>
    </source>
</evidence>
<dbReference type="SUPFAM" id="SSF54862">
    <property type="entry name" value="4Fe-4S ferredoxins"/>
    <property type="match status" value="1"/>
</dbReference>
<keyword evidence="3" id="KW-0479">Metal-binding</keyword>
<evidence type="ECO:0000256" key="5">
    <source>
        <dbReference type="ARBA" id="ARBA00023004"/>
    </source>
</evidence>
<dbReference type="OrthoDB" id="9808559at2"/>
<keyword evidence="6" id="KW-0411">Iron-sulfur</keyword>
<dbReference type="Proteomes" id="UP000078390">
    <property type="component" value="Unassembled WGS sequence"/>
</dbReference>
<keyword evidence="9" id="KW-1185">Reference proteome</keyword>
<dbReference type="InterPro" id="IPR017900">
    <property type="entry name" value="4Fe4S_Fe_S_CS"/>
</dbReference>
<dbReference type="AlphaFoldDB" id="A0A179D765"/>
<keyword evidence="5" id="KW-0408">Iron</keyword>
<feature type="domain" description="4Fe-4S ferredoxin-type" evidence="7">
    <location>
        <begin position="38"/>
        <end position="67"/>
    </location>
</feature>
<proteinExistence type="predicted"/>
<evidence type="ECO:0000256" key="3">
    <source>
        <dbReference type="ARBA" id="ARBA00022723"/>
    </source>
</evidence>
<dbReference type="PROSITE" id="PS00198">
    <property type="entry name" value="4FE4S_FER_1"/>
    <property type="match status" value="1"/>
</dbReference>
<name>A0A179D765_9BACT</name>
<dbReference type="PROSITE" id="PS51379">
    <property type="entry name" value="4FE4S_FER_2"/>
    <property type="match status" value="2"/>
</dbReference>
<evidence type="ECO:0000256" key="1">
    <source>
        <dbReference type="ARBA" id="ARBA00001966"/>
    </source>
</evidence>
<dbReference type="GO" id="GO:0046872">
    <property type="term" value="F:metal ion binding"/>
    <property type="evidence" value="ECO:0007669"/>
    <property type="project" value="UniProtKB-KW"/>
</dbReference>
<dbReference type="GO" id="GO:0019164">
    <property type="term" value="F:pyruvate synthase activity"/>
    <property type="evidence" value="ECO:0007669"/>
    <property type="project" value="UniProtKB-EC"/>
</dbReference>
<dbReference type="PANTHER" id="PTHR43724:SF1">
    <property type="entry name" value="PYRUVATE SYNTHASE SUBUNIT PORD"/>
    <property type="match status" value="1"/>
</dbReference>
<dbReference type="InterPro" id="IPR011898">
    <property type="entry name" value="PorD_KorD"/>
</dbReference>
<evidence type="ECO:0000259" key="7">
    <source>
        <dbReference type="PROSITE" id="PS51379"/>
    </source>
</evidence>
<evidence type="ECO:0000256" key="6">
    <source>
        <dbReference type="ARBA" id="ARBA00023014"/>
    </source>
</evidence>
<dbReference type="Pfam" id="PF14697">
    <property type="entry name" value="Fer4_21"/>
    <property type="match status" value="1"/>
</dbReference>
<dbReference type="STRING" id="999894.TDIS_0149"/>
<evidence type="ECO:0000313" key="9">
    <source>
        <dbReference type="Proteomes" id="UP000078390"/>
    </source>
</evidence>
<sequence>MPKGKDTALMSWKEVPFGCYILEPGNSVKFKTGDWRSFRPVLDKEKCIKCGQCYIMCPEPAYEADEEGYYIVDLTYCKGCGICANICPKGAITMVVEEV</sequence>
<comment type="cofactor">
    <cofactor evidence="1">
        <name>[4Fe-4S] cluster</name>
        <dbReference type="ChEBI" id="CHEBI:49883"/>
    </cofactor>
</comment>
<reference evidence="8 9" key="1">
    <citation type="submission" date="2016-04" db="EMBL/GenBank/DDBJ databases">
        <title>Genome analysis of Thermosulfurimonas dismutans, the first thermophilic sulfur-disproportionating bacterium of the phylum Thermodesulfobacteria.</title>
        <authorList>
            <person name="Mardanov A.V."/>
            <person name="Beletsky A.V."/>
            <person name="Kadnikov V.V."/>
            <person name="Slobodkin A.I."/>
            <person name="Ravin N.V."/>
        </authorList>
    </citation>
    <scope>NUCLEOTIDE SEQUENCE [LARGE SCALE GENOMIC DNA]</scope>
    <source>
        <strain evidence="8 9">S95</strain>
    </source>
</reference>
<dbReference type="EC" id="1.2.7.1" evidence="8"/>
<keyword evidence="2" id="KW-0004">4Fe-4S</keyword>
<dbReference type="Gene3D" id="3.30.70.20">
    <property type="match status" value="2"/>
</dbReference>
<dbReference type="InterPro" id="IPR017896">
    <property type="entry name" value="4Fe4S_Fe-S-bd"/>
</dbReference>
<dbReference type="RefSeq" id="WP_084270876.1">
    <property type="nucleotide sequence ID" value="NZ_LWLG01000001.1"/>
</dbReference>
<feature type="domain" description="4Fe-4S ferredoxin-type" evidence="7">
    <location>
        <begin position="68"/>
        <end position="97"/>
    </location>
</feature>